<organism evidence="1 2">
    <name type="scientific">Cinara cedri</name>
    <dbReference type="NCBI Taxonomy" id="506608"/>
    <lineage>
        <taxon>Eukaryota</taxon>
        <taxon>Metazoa</taxon>
        <taxon>Ecdysozoa</taxon>
        <taxon>Arthropoda</taxon>
        <taxon>Hexapoda</taxon>
        <taxon>Insecta</taxon>
        <taxon>Pterygota</taxon>
        <taxon>Neoptera</taxon>
        <taxon>Paraneoptera</taxon>
        <taxon>Hemiptera</taxon>
        <taxon>Sternorrhyncha</taxon>
        <taxon>Aphidomorpha</taxon>
        <taxon>Aphidoidea</taxon>
        <taxon>Aphididae</taxon>
        <taxon>Lachninae</taxon>
        <taxon>Cinara</taxon>
    </lineage>
</organism>
<gene>
    <name evidence="1" type="ORF">CINCED_3A013432</name>
</gene>
<evidence type="ECO:0000313" key="1">
    <source>
        <dbReference type="EMBL" id="VVC24746.1"/>
    </source>
</evidence>
<protein>
    <submittedName>
        <fullName evidence="1">Uncharacterized protein</fullName>
    </submittedName>
</protein>
<dbReference type="EMBL" id="CABPRJ010000005">
    <property type="protein sequence ID" value="VVC24746.1"/>
    <property type="molecule type" value="Genomic_DNA"/>
</dbReference>
<name>A0A5E4M0L1_9HEMI</name>
<reference evidence="1 2" key="1">
    <citation type="submission" date="2019-08" db="EMBL/GenBank/DDBJ databases">
        <authorList>
            <person name="Alioto T."/>
            <person name="Alioto T."/>
            <person name="Gomez Garrido J."/>
        </authorList>
    </citation>
    <scope>NUCLEOTIDE SEQUENCE [LARGE SCALE GENOMIC DNA]</scope>
</reference>
<evidence type="ECO:0000313" key="2">
    <source>
        <dbReference type="Proteomes" id="UP000325440"/>
    </source>
</evidence>
<accession>A0A5E4M0L1</accession>
<keyword evidence="2" id="KW-1185">Reference proteome</keyword>
<dbReference type="Proteomes" id="UP000325440">
    <property type="component" value="Unassembled WGS sequence"/>
</dbReference>
<sequence length="146" mass="16963">MDFRGDAPPTAMDPYRDNVISAKQQSILNELRIDLCHEDLAYLNDHKEVEAIATLVIKDILRNTPQDPRAHAARFLKDSRTAERVANFSRFEDNTEHDLLDRDVRIYSTMAMALDEHNAWPDYDQGRRAHNLYKEIFTNEPPPNNL</sequence>
<dbReference type="AlphaFoldDB" id="A0A5E4M0L1"/>
<proteinExistence type="predicted"/>
<dbReference type="OrthoDB" id="10249338at2759"/>